<dbReference type="SMART" id="SM00091">
    <property type="entry name" value="PAS"/>
    <property type="match status" value="4"/>
</dbReference>
<dbReference type="Pfam" id="PF08447">
    <property type="entry name" value="PAS_3"/>
    <property type="match status" value="1"/>
</dbReference>
<keyword evidence="7" id="KW-1185">Reference proteome</keyword>
<evidence type="ECO:0000313" key="7">
    <source>
        <dbReference type="Proteomes" id="UP000032233"/>
    </source>
</evidence>
<dbReference type="InterPro" id="IPR029787">
    <property type="entry name" value="Nucleotide_cyclase"/>
</dbReference>
<feature type="domain" description="EAL" evidence="4">
    <location>
        <begin position="839"/>
        <end position="1093"/>
    </location>
</feature>
<dbReference type="NCBIfam" id="TIGR00254">
    <property type="entry name" value="GGDEF"/>
    <property type="match status" value="1"/>
</dbReference>
<dbReference type="PANTHER" id="PTHR44757">
    <property type="entry name" value="DIGUANYLATE CYCLASE DGCP"/>
    <property type="match status" value="1"/>
</dbReference>
<evidence type="ECO:0000313" key="6">
    <source>
        <dbReference type="EMBL" id="KIX12092.1"/>
    </source>
</evidence>
<dbReference type="FunCoup" id="A0A0D2GB60">
    <property type="interactions" value="2"/>
</dbReference>
<dbReference type="CDD" id="cd00130">
    <property type="entry name" value="PAS"/>
    <property type="match status" value="4"/>
</dbReference>
<evidence type="ECO:0000259" key="4">
    <source>
        <dbReference type="PROSITE" id="PS50883"/>
    </source>
</evidence>
<evidence type="ECO:0000256" key="1">
    <source>
        <dbReference type="ARBA" id="ARBA00051114"/>
    </source>
</evidence>
<dbReference type="CDD" id="cd01948">
    <property type="entry name" value="EAL"/>
    <property type="match status" value="1"/>
</dbReference>
<proteinExistence type="predicted"/>
<dbReference type="PROSITE" id="PS50887">
    <property type="entry name" value="GGDEF"/>
    <property type="match status" value="1"/>
</dbReference>
<dbReference type="STRING" id="1429043.X474_19920"/>
<dbReference type="NCBIfam" id="TIGR00229">
    <property type="entry name" value="sensory_box"/>
    <property type="match status" value="4"/>
</dbReference>
<dbReference type="InterPro" id="IPR013656">
    <property type="entry name" value="PAS_4"/>
</dbReference>
<dbReference type="InterPro" id="IPR000700">
    <property type="entry name" value="PAS-assoc_C"/>
</dbReference>
<evidence type="ECO:0000259" key="5">
    <source>
        <dbReference type="PROSITE" id="PS50887"/>
    </source>
</evidence>
<dbReference type="PANTHER" id="PTHR44757:SF2">
    <property type="entry name" value="BIOFILM ARCHITECTURE MAINTENANCE PROTEIN MBAA"/>
    <property type="match status" value="1"/>
</dbReference>
<comment type="catalytic activity">
    <reaction evidence="1">
        <text>3',3'-c-di-GMP + H2O = 5'-phosphoguanylyl(3'-&gt;5')guanosine + H(+)</text>
        <dbReference type="Rhea" id="RHEA:24902"/>
        <dbReference type="ChEBI" id="CHEBI:15377"/>
        <dbReference type="ChEBI" id="CHEBI:15378"/>
        <dbReference type="ChEBI" id="CHEBI:58754"/>
        <dbReference type="ChEBI" id="CHEBI:58805"/>
        <dbReference type="EC" id="3.1.4.52"/>
    </reaction>
    <physiologicalReaction direction="left-to-right" evidence="1">
        <dbReference type="Rhea" id="RHEA:24903"/>
    </physiologicalReaction>
</comment>
<dbReference type="Gene3D" id="3.30.450.20">
    <property type="entry name" value="PAS domain"/>
    <property type="match status" value="5"/>
</dbReference>
<dbReference type="SUPFAM" id="SSF141868">
    <property type="entry name" value="EAL domain-like"/>
    <property type="match status" value="1"/>
</dbReference>
<dbReference type="PROSITE" id="PS50113">
    <property type="entry name" value="PAC"/>
    <property type="match status" value="4"/>
</dbReference>
<dbReference type="InterPro" id="IPR013655">
    <property type="entry name" value="PAS_fold_3"/>
</dbReference>
<feature type="domain" description="PAS" evidence="2">
    <location>
        <begin position="290"/>
        <end position="360"/>
    </location>
</feature>
<dbReference type="SMART" id="SM00052">
    <property type="entry name" value="EAL"/>
    <property type="match status" value="1"/>
</dbReference>
<dbReference type="AlphaFoldDB" id="A0A0D2GB60"/>
<dbReference type="PATRIC" id="fig|1429043.3.peg.4223"/>
<dbReference type="SUPFAM" id="SSF55785">
    <property type="entry name" value="PYP-like sensor domain (PAS domain)"/>
    <property type="match status" value="5"/>
</dbReference>
<gene>
    <name evidence="6" type="ORF">X474_19920</name>
</gene>
<dbReference type="Gene3D" id="3.20.20.450">
    <property type="entry name" value="EAL domain"/>
    <property type="match status" value="1"/>
</dbReference>
<feature type="domain" description="GGDEF" evidence="5">
    <location>
        <begin position="697"/>
        <end position="830"/>
    </location>
</feature>
<dbReference type="GO" id="GO:0071732">
    <property type="term" value="P:cellular response to nitric oxide"/>
    <property type="evidence" value="ECO:0007669"/>
    <property type="project" value="UniProtKB-ARBA"/>
</dbReference>
<dbReference type="FunFam" id="3.30.70.270:FF:000001">
    <property type="entry name" value="Diguanylate cyclase domain protein"/>
    <property type="match status" value="1"/>
</dbReference>
<dbReference type="Gene3D" id="2.10.70.100">
    <property type="match status" value="1"/>
</dbReference>
<dbReference type="InterPro" id="IPR000160">
    <property type="entry name" value="GGDEF_dom"/>
</dbReference>
<dbReference type="InParanoid" id="A0A0D2GB60"/>
<dbReference type="Pfam" id="PF13426">
    <property type="entry name" value="PAS_9"/>
    <property type="match status" value="3"/>
</dbReference>
<comment type="caution">
    <text evidence="6">The sequence shown here is derived from an EMBL/GenBank/DDBJ whole genome shotgun (WGS) entry which is preliminary data.</text>
</comment>
<dbReference type="Pfam" id="PF00563">
    <property type="entry name" value="EAL"/>
    <property type="match status" value="1"/>
</dbReference>
<dbReference type="PROSITE" id="PS50883">
    <property type="entry name" value="EAL"/>
    <property type="match status" value="1"/>
</dbReference>
<feature type="domain" description="PAC" evidence="3">
    <location>
        <begin position="491"/>
        <end position="543"/>
    </location>
</feature>
<dbReference type="CDD" id="cd01949">
    <property type="entry name" value="GGDEF"/>
    <property type="match status" value="1"/>
</dbReference>
<dbReference type="FunFam" id="3.20.20.450:FF:000001">
    <property type="entry name" value="Cyclic di-GMP phosphodiesterase yahA"/>
    <property type="match status" value="1"/>
</dbReference>
<dbReference type="InterPro" id="IPR035919">
    <property type="entry name" value="EAL_sf"/>
</dbReference>
<dbReference type="Proteomes" id="UP000032233">
    <property type="component" value="Unassembled WGS sequence"/>
</dbReference>
<dbReference type="InterPro" id="IPR001610">
    <property type="entry name" value="PAC"/>
</dbReference>
<feature type="domain" description="PAC" evidence="3">
    <location>
        <begin position="239"/>
        <end position="289"/>
    </location>
</feature>
<dbReference type="GO" id="GO:0071111">
    <property type="term" value="F:cyclic-guanylate-specific phosphodiesterase activity"/>
    <property type="evidence" value="ECO:0007669"/>
    <property type="project" value="UniProtKB-EC"/>
</dbReference>
<feature type="domain" description="PAS" evidence="2">
    <location>
        <begin position="540"/>
        <end position="598"/>
    </location>
</feature>
<dbReference type="RefSeq" id="WP_052515372.1">
    <property type="nucleotide sequence ID" value="NZ_AZAC01000034.1"/>
</dbReference>
<feature type="domain" description="PAS" evidence="2">
    <location>
        <begin position="48"/>
        <end position="78"/>
    </location>
</feature>
<dbReference type="EMBL" id="AZAC01000034">
    <property type="protein sequence ID" value="KIX12092.1"/>
    <property type="molecule type" value="Genomic_DNA"/>
</dbReference>
<dbReference type="PROSITE" id="PS50112">
    <property type="entry name" value="PAS"/>
    <property type="match status" value="3"/>
</dbReference>
<dbReference type="SUPFAM" id="SSF55073">
    <property type="entry name" value="Nucleotide cyclase"/>
    <property type="match status" value="1"/>
</dbReference>
<dbReference type="SMART" id="SM00086">
    <property type="entry name" value="PAC"/>
    <property type="match status" value="5"/>
</dbReference>
<name>A0A0D2GB60_9BACT</name>
<dbReference type="InterPro" id="IPR000014">
    <property type="entry name" value="PAS"/>
</dbReference>
<feature type="domain" description="PAC" evidence="3">
    <location>
        <begin position="613"/>
        <end position="665"/>
    </location>
</feature>
<dbReference type="Pfam" id="PF08448">
    <property type="entry name" value="PAS_4"/>
    <property type="match status" value="1"/>
</dbReference>
<dbReference type="InterPro" id="IPR043128">
    <property type="entry name" value="Rev_trsase/Diguanyl_cyclase"/>
</dbReference>
<organism evidence="6 7">
    <name type="scientific">Dethiosulfatarculus sandiegensis</name>
    <dbReference type="NCBI Taxonomy" id="1429043"/>
    <lineage>
        <taxon>Bacteria</taxon>
        <taxon>Pseudomonadati</taxon>
        <taxon>Thermodesulfobacteriota</taxon>
        <taxon>Desulfarculia</taxon>
        <taxon>Desulfarculales</taxon>
        <taxon>Desulfarculaceae</taxon>
        <taxon>Dethiosulfatarculus</taxon>
    </lineage>
</organism>
<dbReference type="Pfam" id="PF00990">
    <property type="entry name" value="GGDEF"/>
    <property type="match status" value="1"/>
</dbReference>
<dbReference type="InterPro" id="IPR001633">
    <property type="entry name" value="EAL_dom"/>
</dbReference>
<reference evidence="6 7" key="1">
    <citation type="submission" date="2013-11" db="EMBL/GenBank/DDBJ databases">
        <title>Metagenomic analysis of a methanogenic consortium involved in long chain n-alkane degradation.</title>
        <authorList>
            <person name="Davidova I.A."/>
            <person name="Callaghan A.V."/>
            <person name="Wawrik B."/>
            <person name="Pruitt S."/>
            <person name="Marks C."/>
            <person name="Duncan K.E."/>
            <person name="Suflita J.M."/>
        </authorList>
    </citation>
    <scope>NUCLEOTIDE SEQUENCE [LARGE SCALE GENOMIC DNA]</scope>
    <source>
        <strain evidence="6 7">SPR</strain>
    </source>
</reference>
<protein>
    <submittedName>
        <fullName evidence="6">Diguanylate cyclase</fullName>
    </submittedName>
</protein>
<accession>A0A0D2GB60</accession>
<sequence>MKTSLKDSFNLVKDLDASIERLRIIDKGRTGAGAWFSSVLSASKGAVVMAVDTDNIVTLFSPGAENILGYKAKDLIGRKAPPLFVMGSFDGKGENSSPDYGEEDCLADFGLLVQILAGQSHKIHLLKADGGLALVELNISPVKGSDNRLVGYAAVGLCLDRPLPCEGSFDNLLNNLGVGVYRSTVDPTGRFLNVNPAFAHIFGFSEPIEIMGHNILSFYHSPEDRDAFLATLKKYGRVEDYVLKLRNRDGKLFYASCTASLECQGSLQWIDGALMDITSRCLTEKALEDSEERFRCLSENAPDIIYTLYNDGSFSYVNPAWKRILGHEPEEVAGRFFSDFSPPGQDRRFKKIFERIGREAETVHVNCTLRHKDGHDRILDLSGAPNLDSQGRLLGVVGMLKDITVREEALHLLRKSQANLARAQKMAGLATWELDLKTSTFQCSEGVFRIYGVEDPDRPFTTDDFLKSVHPKDRKKVKNILRNIAGFKEGISLEHRIIKPDGSQGVVSQVAELILNKSNEPLALAGAVQDITELKKSEQRIRLLARVVENTIEGIMVTDEKASIVLVNQAFTAITGYEPNEVVGAKPSILSSGRHPADYFQRMWDSLLSEGYWQGEIWNKRKDSHLYPAWLTVTAIKDHKDRVSHYVGVFHDITEVKRNERKIAYQAYHDALTGLPNRLLFYDRLQMAIAHANRKGLFLAVMFLDLDNFKDINDSLGHHVGDLLLKKVAERINRWVRGEDTVARLGGDEFIMLLLGNEKGVQAKKVAQRVLHSLAEPFEIEENKLFINGSIGITIYPTDGKDPQTLLSNADLAMYQAKDQGRNTYRLFTREMNQKVMQRVSMEASLRQALEKGEFRVYYQPQVDLNTGSMVGAEALLRWEHPGKGLLGPDEFIPLAESSGLIVPIGEWVLAQACSQARSWHDQGFRGLLVSVNLSPRQFQQPNLVSQIRSILTQTGLDPSCLELEVTESVVMQNVEDAILTMSRLCKLGVRLSLDDFGRGYSSLYYLKRFPMHTLKIDRSFVRDITLDQAGAAIVNTIIDMSGNLSLKVVAEGVETKEQLQFLKINRCDQMQGFLFCRPIPQKDLTTLMTEGKKLDLCVA</sequence>
<dbReference type="Gene3D" id="3.30.70.270">
    <property type="match status" value="1"/>
</dbReference>
<dbReference type="InterPro" id="IPR035965">
    <property type="entry name" value="PAS-like_dom_sf"/>
</dbReference>
<evidence type="ECO:0000259" key="3">
    <source>
        <dbReference type="PROSITE" id="PS50113"/>
    </source>
</evidence>
<dbReference type="SMART" id="SM00267">
    <property type="entry name" value="GGDEF"/>
    <property type="match status" value="1"/>
</dbReference>
<evidence type="ECO:0000259" key="2">
    <source>
        <dbReference type="PROSITE" id="PS50112"/>
    </source>
</evidence>
<feature type="domain" description="PAC" evidence="3">
    <location>
        <begin position="358"/>
        <end position="415"/>
    </location>
</feature>
<dbReference type="InterPro" id="IPR052155">
    <property type="entry name" value="Biofilm_reg_signaling"/>
</dbReference>